<dbReference type="GO" id="GO:0003824">
    <property type="term" value="F:catalytic activity"/>
    <property type="evidence" value="ECO:0007669"/>
    <property type="project" value="UniProtKB-ARBA"/>
</dbReference>
<dbReference type="NCBIfam" id="TIGR00254">
    <property type="entry name" value="GGDEF"/>
    <property type="match status" value="1"/>
</dbReference>
<organism evidence="6 7">
    <name type="scientific">Pseudomonas gingeri</name>
    <dbReference type="NCBI Taxonomy" id="117681"/>
    <lineage>
        <taxon>Bacteria</taxon>
        <taxon>Pseudomonadati</taxon>
        <taxon>Pseudomonadota</taxon>
        <taxon>Gammaproteobacteria</taxon>
        <taxon>Pseudomonadales</taxon>
        <taxon>Pseudomonadaceae</taxon>
        <taxon>Pseudomonas</taxon>
    </lineage>
</organism>
<dbReference type="AlphaFoldDB" id="A0A7Y7X7D8"/>
<comment type="caution">
    <text evidence="6">The sequence shown here is derived from an EMBL/GenBank/DDBJ whole genome shotgun (WGS) entry which is preliminary data.</text>
</comment>
<dbReference type="CDD" id="cd06225">
    <property type="entry name" value="HAMP"/>
    <property type="match status" value="1"/>
</dbReference>
<dbReference type="EMBL" id="JACAQB010000003">
    <property type="protein sequence ID" value="NWB94496.1"/>
    <property type="molecule type" value="Genomic_DNA"/>
</dbReference>
<dbReference type="Pfam" id="PF00990">
    <property type="entry name" value="GGDEF"/>
    <property type="match status" value="1"/>
</dbReference>
<dbReference type="Pfam" id="PF00672">
    <property type="entry name" value="HAMP"/>
    <property type="match status" value="1"/>
</dbReference>
<evidence type="ECO:0000259" key="5">
    <source>
        <dbReference type="PROSITE" id="PS50887"/>
    </source>
</evidence>
<dbReference type="InterPro" id="IPR000160">
    <property type="entry name" value="GGDEF_dom"/>
</dbReference>
<feature type="domain" description="GGDEF" evidence="5">
    <location>
        <begin position="413"/>
        <end position="548"/>
    </location>
</feature>
<dbReference type="Gene3D" id="3.30.70.270">
    <property type="match status" value="1"/>
</dbReference>
<proteinExistence type="predicted"/>
<dbReference type="Proteomes" id="UP000539985">
    <property type="component" value="Unassembled WGS sequence"/>
</dbReference>
<dbReference type="SMART" id="SM00267">
    <property type="entry name" value="GGDEF"/>
    <property type="match status" value="1"/>
</dbReference>
<evidence type="ECO:0000313" key="7">
    <source>
        <dbReference type="Proteomes" id="UP000539985"/>
    </source>
</evidence>
<evidence type="ECO:0000256" key="2">
    <source>
        <dbReference type="ARBA" id="ARBA00004533"/>
    </source>
</evidence>
<dbReference type="SMART" id="SM00304">
    <property type="entry name" value="HAMP"/>
    <property type="match status" value="1"/>
</dbReference>
<reference evidence="6 7" key="1">
    <citation type="submission" date="2020-04" db="EMBL/GenBank/DDBJ databases">
        <title>Molecular characterization of pseudomonads from Agaricus bisporus reveal novel blotch 2 pathogens in Western Europe.</title>
        <authorList>
            <person name="Taparia T."/>
            <person name="Krijger M."/>
            <person name="Haynes E."/>
            <person name="Elpinstone J.G."/>
            <person name="Noble R."/>
            <person name="Van Der Wolf J."/>
        </authorList>
    </citation>
    <scope>NUCLEOTIDE SEQUENCE [LARGE SCALE GENOMIC DNA]</scope>
    <source>
        <strain evidence="6 7">H7001</strain>
    </source>
</reference>
<dbReference type="CDD" id="cd01949">
    <property type="entry name" value="GGDEF"/>
    <property type="match status" value="1"/>
</dbReference>
<feature type="domain" description="HAMP" evidence="4">
    <location>
        <begin position="322"/>
        <end position="374"/>
    </location>
</feature>
<evidence type="ECO:0000313" key="6">
    <source>
        <dbReference type="EMBL" id="NWB94496.1"/>
    </source>
</evidence>
<dbReference type="InterPro" id="IPR052163">
    <property type="entry name" value="DGC-Regulatory_Protein"/>
</dbReference>
<keyword evidence="3" id="KW-0812">Transmembrane</keyword>
<dbReference type="PROSITE" id="PS50885">
    <property type="entry name" value="HAMP"/>
    <property type="match status" value="1"/>
</dbReference>
<dbReference type="PROSITE" id="PS50887">
    <property type="entry name" value="GGDEF"/>
    <property type="match status" value="1"/>
</dbReference>
<feature type="transmembrane region" description="Helical" evidence="3">
    <location>
        <begin position="302"/>
        <end position="324"/>
    </location>
</feature>
<gene>
    <name evidence="6" type="ORF">HX882_01160</name>
</gene>
<dbReference type="GO" id="GO:0007165">
    <property type="term" value="P:signal transduction"/>
    <property type="evidence" value="ECO:0007669"/>
    <property type="project" value="InterPro"/>
</dbReference>
<dbReference type="InterPro" id="IPR029787">
    <property type="entry name" value="Nucleotide_cyclase"/>
</dbReference>
<sequence>MSVLPSLRSRFALMIAVLVSLLSWLLGSFISHDSSSRMISEIGQDLAENAYQMSDRLDRDMASRIHLLSVISRMQIIQKASDTSQIRQLLNHLQEEFPSFAWVGFVAPNGVVQAGTQGVLEQTDISDRPVFNQAREHLFVGDVHDALLLSKLLPNPNGETMRFVDISLPVFGDEHGNIKSQNSIGVLSAHLSWGWAEELRKSLLEPIQVRRKEEFFVLSANHQVILGPRESMDQRLSLPLLDNLGNQQTRWGVQRWPDGNDYLTGIAVSRGYGNYAGLGWTVVSRQTLDEAYAPAKDLQRDILVWGIALAVLVAFIGWLLATWFTRPLQVIARAADRLSLGESMEIPELKGTREIAQLSQSIRHLVDSLSNQQTALGMMESLAHHDALTGLPNRAALEKYLPRAQKRSQAQNHYLALLYLDLDGFKPINDQFGHAGGDELLREVASRLRVCLREGDLVARLGGDEFLMVLQVPRHDAIDQARSIAERVLASLGQSFRVHDVPAWIGCSIGGALWPLDASDLSDVLGLADRALYRAKHAGKGQAHFHTAPQAGDLR</sequence>
<dbReference type="Gene3D" id="6.10.340.10">
    <property type="match status" value="1"/>
</dbReference>
<keyword evidence="3" id="KW-1133">Transmembrane helix</keyword>
<comment type="cofactor">
    <cofactor evidence="1">
        <name>Mg(2+)</name>
        <dbReference type="ChEBI" id="CHEBI:18420"/>
    </cofactor>
</comment>
<evidence type="ECO:0000256" key="1">
    <source>
        <dbReference type="ARBA" id="ARBA00001946"/>
    </source>
</evidence>
<dbReference type="GO" id="GO:0005886">
    <property type="term" value="C:plasma membrane"/>
    <property type="evidence" value="ECO:0007669"/>
    <property type="project" value="UniProtKB-SubCell"/>
</dbReference>
<dbReference type="SUPFAM" id="SSF55073">
    <property type="entry name" value="Nucleotide cyclase"/>
    <property type="match status" value="1"/>
</dbReference>
<dbReference type="InterPro" id="IPR003660">
    <property type="entry name" value="HAMP_dom"/>
</dbReference>
<accession>A0A7Y7X7D8</accession>
<dbReference type="FunFam" id="3.30.70.270:FF:000001">
    <property type="entry name" value="Diguanylate cyclase domain protein"/>
    <property type="match status" value="1"/>
</dbReference>
<dbReference type="RefSeq" id="WP_177099548.1">
    <property type="nucleotide sequence ID" value="NZ_JACAQB010000003.1"/>
</dbReference>
<name>A0A7Y7X7D8_9PSED</name>
<evidence type="ECO:0000256" key="3">
    <source>
        <dbReference type="SAM" id="Phobius"/>
    </source>
</evidence>
<keyword evidence="3" id="KW-0472">Membrane</keyword>
<evidence type="ECO:0000259" key="4">
    <source>
        <dbReference type="PROSITE" id="PS50885"/>
    </source>
</evidence>
<dbReference type="InterPro" id="IPR043128">
    <property type="entry name" value="Rev_trsase/Diguanyl_cyclase"/>
</dbReference>
<dbReference type="PANTHER" id="PTHR46663">
    <property type="entry name" value="DIGUANYLATE CYCLASE DGCT-RELATED"/>
    <property type="match status" value="1"/>
</dbReference>
<dbReference type="Gene3D" id="3.30.450.20">
    <property type="entry name" value="PAS domain"/>
    <property type="match status" value="1"/>
</dbReference>
<dbReference type="PANTHER" id="PTHR46663:SF2">
    <property type="entry name" value="GGDEF DOMAIN-CONTAINING PROTEIN"/>
    <property type="match status" value="1"/>
</dbReference>
<comment type="subcellular location">
    <subcellularLocation>
        <location evidence="2">Cell inner membrane</location>
    </subcellularLocation>
</comment>
<protein>
    <submittedName>
        <fullName evidence="6">Diguanylate cyclase</fullName>
    </submittedName>
</protein>